<dbReference type="GO" id="GO:0005576">
    <property type="term" value="C:extracellular region"/>
    <property type="evidence" value="ECO:0007669"/>
    <property type="project" value="UniProtKB-SubCell"/>
</dbReference>
<dbReference type="GO" id="GO:0030599">
    <property type="term" value="F:pectinesterase activity"/>
    <property type="evidence" value="ECO:0007669"/>
    <property type="project" value="UniProtKB-UniRule"/>
</dbReference>
<dbReference type="Gene3D" id="2.160.20.10">
    <property type="entry name" value="Single-stranded right-handed beta-helix, Pectin lyase-like"/>
    <property type="match status" value="1"/>
</dbReference>
<feature type="signal peptide" evidence="11">
    <location>
        <begin position="1"/>
        <end position="24"/>
    </location>
</feature>
<organism evidence="13 14">
    <name type="scientific">Parachaetomium inaequale</name>
    <dbReference type="NCBI Taxonomy" id="2588326"/>
    <lineage>
        <taxon>Eukaryota</taxon>
        <taxon>Fungi</taxon>
        <taxon>Dikarya</taxon>
        <taxon>Ascomycota</taxon>
        <taxon>Pezizomycotina</taxon>
        <taxon>Sordariomycetes</taxon>
        <taxon>Sordariomycetidae</taxon>
        <taxon>Sordariales</taxon>
        <taxon>Chaetomiaceae</taxon>
        <taxon>Parachaetomium</taxon>
    </lineage>
</organism>
<evidence type="ECO:0000256" key="11">
    <source>
        <dbReference type="RuleBase" id="RU000589"/>
    </source>
</evidence>
<accession>A0AAN6PNF5</accession>
<name>A0AAN6PNF5_9PEZI</name>
<dbReference type="Pfam" id="PF01095">
    <property type="entry name" value="Pectinesterase"/>
    <property type="match status" value="1"/>
</dbReference>
<dbReference type="PROSITE" id="PS00503">
    <property type="entry name" value="PECTINESTERASE_2"/>
    <property type="match status" value="1"/>
</dbReference>
<dbReference type="InterPro" id="IPR000070">
    <property type="entry name" value="Pectinesterase_cat"/>
</dbReference>
<dbReference type="GO" id="GO:0045490">
    <property type="term" value="P:pectin catabolic process"/>
    <property type="evidence" value="ECO:0007669"/>
    <property type="project" value="UniProtKB-UniRule"/>
</dbReference>
<comment type="caution">
    <text evidence="13">The sequence shown here is derived from an EMBL/GenBank/DDBJ whole genome shotgun (WGS) entry which is preliminary data.</text>
</comment>
<evidence type="ECO:0000259" key="12">
    <source>
        <dbReference type="Pfam" id="PF01095"/>
    </source>
</evidence>
<keyword evidence="5 11" id="KW-0964">Secreted</keyword>
<dbReference type="GO" id="GO:0042545">
    <property type="term" value="P:cell wall modification"/>
    <property type="evidence" value="ECO:0007669"/>
    <property type="project" value="UniProtKB-UniRule"/>
</dbReference>
<dbReference type="InterPro" id="IPR011050">
    <property type="entry name" value="Pectin_lyase_fold/virulence"/>
</dbReference>
<comment type="similarity">
    <text evidence="3">Belongs to the pectinesterase family.</text>
</comment>
<keyword evidence="13" id="KW-0456">Lyase</keyword>
<dbReference type="PANTHER" id="PTHR31321">
    <property type="entry name" value="ACYL-COA THIOESTER HYDROLASE YBHC-RELATED"/>
    <property type="match status" value="1"/>
</dbReference>
<keyword evidence="14" id="KW-1185">Reference proteome</keyword>
<dbReference type="EMBL" id="MU854329">
    <property type="protein sequence ID" value="KAK4043260.1"/>
    <property type="molecule type" value="Genomic_DNA"/>
</dbReference>
<comment type="function">
    <text evidence="11">Involved in maceration and soft-rotting of plant tissue.</text>
</comment>
<keyword evidence="11" id="KW-0961">Cell wall biogenesis/degradation</keyword>
<evidence type="ECO:0000256" key="1">
    <source>
        <dbReference type="ARBA" id="ARBA00004613"/>
    </source>
</evidence>
<protein>
    <recommendedName>
        <fullName evidence="4 11">Pectinesterase</fullName>
        <ecNumber evidence="4 11">3.1.1.11</ecNumber>
    </recommendedName>
</protein>
<evidence type="ECO:0000256" key="8">
    <source>
        <dbReference type="ARBA" id="ARBA00023085"/>
    </source>
</evidence>
<evidence type="ECO:0000256" key="10">
    <source>
        <dbReference type="PROSITE-ProRule" id="PRU10040"/>
    </source>
</evidence>
<dbReference type="InterPro" id="IPR033131">
    <property type="entry name" value="Pectinesterase_Asp_AS"/>
</dbReference>
<keyword evidence="6 11" id="KW-0732">Signal</keyword>
<evidence type="ECO:0000256" key="2">
    <source>
        <dbReference type="ARBA" id="ARBA00005184"/>
    </source>
</evidence>
<evidence type="ECO:0000256" key="7">
    <source>
        <dbReference type="ARBA" id="ARBA00022801"/>
    </source>
</evidence>
<feature type="active site" evidence="10">
    <location>
        <position position="194"/>
    </location>
</feature>
<feature type="chain" id="PRO_5042668678" description="Pectinesterase" evidence="11">
    <location>
        <begin position="25"/>
        <end position="332"/>
    </location>
</feature>
<comment type="subcellular location">
    <subcellularLocation>
        <location evidence="1 11">Secreted</location>
    </subcellularLocation>
</comment>
<dbReference type="SUPFAM" id="SSF51126">
    <property type="entry name" value="Pectin lyase-like"/>
    <property type="match status" value="1"/>
</dbReference>
<dbReference type="InterPro" id="IPR012334">
    <property type="entry name" value="Pectin_lyas_fold"/>
</dbReference>
<evidence type="ECO:0000256" key="5">
    <source>
        <dbReference type="ARBA" id="ARBA00022525"/>
    </source>
</evidence>
<dbReference type="PANTHER" id="PTHR31321:SF57">
    <property type="entry name" value="PECTINESTERASE 53-RELATED"/>
    <property type="match status" value="1"/>
</dbReference>
<evidence type="ECO:0000313" key="14">
    <source>
        <dbReference type="Proteomes" id="UP001303115"/>
    </source>
</evidence>
<dbReference type="FunFam" id="2.160.20.10:FF:000014">
    <property type="entry name" value="Pectinesterase"/>
    <property type="match status" value="1"/>
</dbReference>
<evidence type="ECO:0000313" key="13">
    <source>
        <dbReference type="EMBL" id="KAK4043260.1"/>
    </source>
</evidence>
<dbReference type="AlphaFoldDB" id="A0AAN6PNF5"/>
<dbReference type="EC" id="3.1.1.11" evidence="4 11"/>
<comment type="catalytic activity">
    <reaction evidence="9 11">
        <text>[(1-&gt;4)-alpha-D-galacturonosyl methyl ester](n) + n H2O = [(1-&gt;4)-alpha-D-galacturonosyl](n) + n methanol + n H(+)</text>
        <dbReference type="Rhea" id="RHEA:22380"/>
        <dbReference type="Rhea" id="RHEA-COMP:14570"/>
        <dbReference type="Rhea" id="RHEA-COMP:14573"/>
        <dbReference type="ChEBI" id="CHEBI:15377"/>
        <dbReference type="ChEBI" id="CHEBI:15378"/>
        <dbReference type="ChEBI" id="CHEBI:17790"/>
        <dbReference type="ChEBI" id="CHEBI:140522"/>
        <dbReference type="ChEBI" id="CHEBI:140523"/>
        <dbReference type="EC" id="3.1.1.11"/>
    </reaction>
</comment>
<keyword evidence="7 11" id="KW-0378">Hydrolase</keyword>
<reference evidence="14" key="1">
    <citation type="journal article" date="2023" name="Mol. Phylogenet. Evol.">
        <title>Genome-scale phylogeny and comparative genomics of the fungal order Sordariales.</title>
        <authorList>
            <person name="Hensen N."/>
            <person name="Bonometti L."/>
            <person name="Westerberg I."/>
            <person name="Brannstrom I.O."/>
            <person name="Guillou S."/>
            <person name="Cros-Aarteil S."/>
            <person name="Calhoun S."/>
            <person name="Haridas S."/>
            <person name="Kuo A."/>
            <person name="Mondo S."/>
            <person name="Pangilinan J."/>
            <person name="Riley R."/>
            <person name="LaButti K."/>
            <person name="Andreopoulos B."/>
            <person name="Lipzen A."/>
            <person name="Chen C."/>
            <person name="Yan M."/>
            <person name="Daum C."/>
            <person name="Ng V."/>
            <person name="Clum A."/>
            <person name="Steindorff A."/>
            <person name="Ohm R.A."/>
            <person name="Martin F."/>
            <person name="Silar P."/>
            <person name="Natvig D.O."/>
            <person name="Lalanne C."/>
            <person name="Gautier V."/>
            <person name="Ament-Velasquez S.L."/>
            <person name="Kruys A."/>
            <person name="Hutchinson M.I."/>
            <person name="Powell A.J."/>
            <person name="Barry K."/>
            <person name="Miller A.N."/>
            <person name="Grigoriev I.V."/>
            <person name="Debuchy R."/>
            <person name="Gladieux P."/>
            <person name="Hiltunen Thoren M."/>
            <person name="Johannesson H."/>
        </authorList>
    </citation>
    <scope>NUCLEOTIDE SEQUENCE [LARGE SCALE GENOMIC DNA]</scope>
    <source>
        <strain evidence="14">CBS 284.82</strain>
    </source>
</reference>
<evidence type="ECO:0000256" key="6">
    <source>
        <dbReference type="ARBA" id="ARBA00022729"/>
    </source>
</evidence>
<keyword evidence="8 11" id="KW-0063">Aspartyl esterase</keyword>
<comment type="pathway">
    <text evidence="2 11">Glycan metabolism; pectin degradation; 2-dehydro-3-deoxy-D-gluconate from pectin: step 1/5.</text>
</comment>
<evidence type="ECO:0000256" key="4">
    <source>
        <dbReference type="ARBA" id="ARBA00013229"/>
    </source>
</evidence>
<dbReference type="Proteomes" id="UP001303115">
    <property type="component" value="Unassembled WGS sequence"/>
</dbReference>
<dbReference type="GO" id="GO:0016829">
    <property type="term" value="F:lyase activity"/>
    <property type="evidence" value="ECO:0007669"/>
    <property type="project" value="UniProtKB-KW"/>
</dbReference>
<proteinExistence type="inferred from homology"/>
<feature type="domain" description="Pectinesterase catalytic" evidence="12">
    <location>
        <begin position="51"/>
        <end position="310"/>
    </location>
</feature>
<gene>
    <name evidence="13" type="ORF">C8A01DRAFT_43748</name>
</gene>
<evidence type="ECO:0000256" key="3">
    <source>
        <dbReference type="ARBA" id="ARBA00008891"/>
    </source>
</evidence>
<evidence type="ECO:0000256" key="9">
    <source>
        <dbReference type="ARBA" id="ARBA00047928"/>
    </source>
</evidence>
<sequence>MPFAYKSMFWALLAWTALVAQAVAIPERRAVSRTSSPKGCLAVRGNAPLPGEFASLQAAVNSIGSSNNPACIFIYPGVYQESVDIKIRAPLTLYGSTVDTKDYKHNAVTFTHNLGSYDAGSLDASSTVNVRSSNFSAYNINFANTYTAGQAVALTANGNMTGFYGCSFKSYQDTLYAKNGWQYYSNCYIEGAVDYIFGNGHAWFGECTIASSGPGYITASSRTYDNDTSRYVIDHSTITSAADADDLTGKVYLGRPWRVNARVMYQTSTLTGVVRPEGWAPMAEGATPVFQEYGNTGAGADTSARKFFTAADKAVQKRDLWGSAYQWYDTSF</sequence>